<accession>A0A8S1CXU4</accession>
<evidence type="ECO:0000256" key="5">
    <source>
        <dbReference type="ARBA" id="ARBA00010617"/>
    </source>
</evidence>
<keyword evidence="9" id="KW-0492">Microsome</keyword>
<dbReference type="OrthoDB" id="3934656at2759"/>
<dbReference type="GO" id="GO:0006082">
    <property type="term" value="P:organic acid metabolic process"/>
    <property type="evidence" value="ECO:0007669"/>
    <property type="project" value="TreeGrafter"/>
</dbReference>
<keyword evidence="7 14" id="KW-0479">Metal-binding</keyword>
<keyword evidence="13" id="KW-0472">Membrane</keyword>
<evidence type="ECO:0000256" key="10">
    <source>
        <dbReference type="ARBA" id="ARBA00023002"/>
    </source>
</evidence>
<evidence type="ECO:0000256" key="8">
    <source>
        <dbReference type="ARBA" id="ARBA00022824"/>
    </source>
</evidence>
<evidence type="ECO:0000256" key="16">
    <source>
        <dbReference type="SAM" id="SignalP"/>
    </source>
</evidence>
<dbReference type="FunFam" id="1.10.630.10:FF:000238">
    <property type="entry name" value="Cytochrome P450 2A6"/>
    <property type="match status" value="1"/>
</dbReference>
<dbReference type="Gene3D" id="1.10.630.10">
    <property type="entry name" value="Cytochrome P450"/>
    <property type="match status" value="1"/>
</dbReference>
<dbReference type="InterPro" id="IPR017972">
    <property type="entry name" value="Cyt_P450_CS"/>
</dbReference>
<keyword evidence="18" id="KW-1185">Reference proteome</keyword>
<evidence type="ECO:0008006" key="19">
    <source>
        <dbReference type="Google" id="ProtNLM"/>
    </source>
</evidence>
<keyword evidence="6 14" id="KW-0349">Heme</keyword>
<dbReference type="SUPFAM" id="SSF48264">
    <property type="entry name" value="Cytochrome P450"/>
    <property type="match status" value="1"/>
</dbReference>
<keyword evidence="10 15" id="KW-0560">Oxidoreductase</keyword>
<sequence length="484" mass="54983">MLVELLLFLAILALARIYFGEKTPDFPPGPSAKAVLNSLLFLAYGRPIQEIAFHASKLDGPLVGLQLGPLKVVFVNGYETVKEVLAREDCSFRPDNIILKMRSFNKKLGIIFADGNIWRTHRRFAIRHLRDFGFGKSSTERMIRDEAEALVESMKKRAGCPEGSALHDLLPISVINVLWAMMSGQRHDHEDAQFKQLLENITAYTRQGDPLRMILPWLRFIPVINRPIKEAMKSAEILQDYIKGVAEQHEATYEEGVTRDFIDVYISAMRKGEDPSFDMEQLIVVCMDLFLGGTDTTSNALSFALLYLAVFPRVQDKLRAEMERISPGGEPPLTDVPNCHYYQAFVQELLRHVSMVPILPPHTVINDITLRSGHHIPKDTMFIVNLYSVSMDKSHWLDPENFRPERFLDENGVYERDPCSIPFGQGPRQCLGEPLSKDTMFIILTSLLHRFKFSVPATGPLPTLEPKQGLVLSPKEYKLYVEEI</sequence>
<evidence type="ECO:0000256" key="2">
    <source>
        <dbReference type="ARBA" id="ARBA00003690"/>
    </source>
</evidence>
<evidence type="ECO:0000256" key="1">
    <source>
        <dbReference type="ARBA" id="ARBA00001971"/>
    </source>
</evidence>
<feature type="chain" id="PRO_5035731654" description="Cytochrome P450" evidence="16">
    <location>
        <begin position="21"/>
        <end position="484"/>
    </location>
</feature>
<gene>
    <name evidence="17" type="ORF">CLODIP_2_CD15053</name>
</gene>
<dbReference type="InterPro" id="IPR001128">
    <property type="entry name" value="Cyt_P450"/>
</dbReference>
<feature type="signal peptide" evidence="16">
    <location>
        <begin position="1"/>
        <end position="20"/>
    </location>
</feature>
<keyword evidence="8" id="KW-0256">Endoplasmic reticulum</keyword>
<evidence type="ECO:0000256" key="14">
    <source>
        <dbReference type="PIRSR" id="PIRSR602401-1"/>
    </source>
</evidence>
<organism evidence="17 18">
    <name type="scientific">Cloeon dipterum</name>
    <dbReference type="NCBI Taxonomy" id="197152"/>
    <lineage>
        <taxon>Eukaryota</taxon>
        <taxon>Metazoa</taxon>
        <taxon>Ecdysozoa</taxon>
        <taxon>Arthropoda</taxon>
        <taxon>Hexapoda</taxon>
        <taxon>Insecta</taxon>
        <taxon>Pterygota</taxon>
        <taxon>Palaeoptera</taxon>
        <taxon>Ephemeroptera</taxon>
        <taxon>Pisciforma</taxon>
        <taxon>Baetidae</taxon>
        <taxon>Cloeon</taxon>
    </lineage>
</organism>
<dbReference type="PRINTS" id="PR00385">
    <property type="entry name" value="P450"/>
</dbReference>
<dbReference type="Pfam" id="PF00067">
    <property type="entry name" value="p450"/>
    <property type="match status" value="1"/>
</dbReference>
<dbReference type="GO" id="GO:0020037">
    <property type="term" value="F:heme binding"/>
    <property type="evidence" value="ECO:0007669"/>
    <property type="project" value="InterPro"/>
</dbReference>
<evidence type="ECO:0000256" key="15">
    <source>
        <dbReference type="RuleBase" id="RU000461"/>
    </source>
</evidence>
<dbReference type="GO" id="GO:0016712">
    <property type="term" value="F:oxidoreductase activity, acting on paired donors, with incorporation or reduction of molecular oxygen, reduced flavin or flavoprotein as one donor, and incorporation of one atom of oxygen"/>
    <property type="evidence" value="ECO:0007669"/>
    <property type="project" value="TreeGrafter"/>
</dbReference>
<dbReference type="PROSITE" id="PS00086">
    <property type="entry name" value="CYTOCHROME_P450"/>
    <property type="match status" value="1"/>
</dbReference>
<comment type="function">
    <text evidence="2">May be involved in the metabolism of insect hormones and in the breakdown of synthetic insecticides.</text>
</comment>
<evidence type="ECO:0000256" key="13">
    <source>
        <dbReference type="ARBA" id="ARBA00023136"/>
    </source>
</evidence>
<keyword evidence="12 15" id="KW-0503">Monooxygenase</keyword>
<evidence type="ECO:0000256" key="9">
    <source>
        <dbReference type="ARBA" id="ARBA00022848"/>
    </source>
</evidence>
<evidence type="ECO:0000256" key="12">
    <source>
        <dbReference type="ARBA" id="ARBA00023033"/>
    </source>
</evidence>
<comment type="similarity">
    <text evidence="5 15">Belongs to the cytochrome P450 family.</text>
</comment>
<evidence type="ECO:0000256" key="6">
    <source>
        <dbReference type="ARBA" id="ARBA00022617"/>
    </source>
</evidence>
<evidence type="ECO:0000313" key="18">
    <source>
        <dbReference type="Proteomes" id="UP000494165"/>
    </source>
</evidence>
<protein>
    <recommendedName>
        <fullName evidence="19">Cytochrome P450</fullName>
    </recommendedName>
</protein>
<dbReference type="EMBL" id="CADEPI010000087">
    <property type="protein sequence ID" value="CAB3373588.1"/>
    <property type="molecule type" value="Genomic_DNA"/>
</dbReference>
<name>A0A8S1CXU4_9INSE</name>
<dbReference type="PRINTS" id="PR00463">
    <property type="entry name" value="EP450I"/>
</dbReference>
<dbReference type="InterPro" id="IPR036396">
    <property type="entry name" value="Cyt_P450_sf"/>
</dbReference>
<proteinExistence type="inferred from homology"/>
<comment type="subcellular location">
    <subcellularLocation>
        <location evidence="4">Endoplasmic reticulum membrane</location>
        <topology evidence="4">Peripheral membrane protein</topology>
    </subcellularLocation>
    <subcellularLocation>
        <location evidence="3">Microsome membrane</location>
        <topology evidence="3">Peripheral membrane protein</topology>
    </subcellularLocation>
</comment>
<evidence type="ECO:0000256" key="11">
    <source>
        <dbReference type="ARBA" id="ARBA00023004"/>
    </source>
</evidence>
<dbReference type="Proteomes" id="UP000494165">
    <property type="component" value="Unassembled WGS sequence"/>
</dbReference>
<evidence type="ECO:0000256" key="3">
    <source>
        <dbReference type="ARBA" id="ARBA00004174"/>
    </source>
</evidence>
<dbReference type="PANTHER" id="PTHR24300:SF376">
    <property type="entry name" value="CYTOCHROME P450 15A1"/>
    <property type="match status" value="1"/>
</dbReference>
<dbReference type="InterPro" id="IPR002401">
    <property type="entry name" value="Cyt_P450_E_grp-I"/>
</dbReference>
<evidence type="ECO:0000256" key="7">
    <source>
        <dbReference type="ARBA" id="ARBA00022723"/>
    </source>
</evidence>
<evidence type="ECO:0000256" key="4">
    <source>
        <dbReference type="ARBA" id="ARBA00004406"/>
    </source>
</evidence>
<dbReference type="GO" id="GO:0005506">
    <property type="term" value="F:iron ion binding"/>
    <property type="evidence" value="ECO:0007669"/>
    <property type="project" value="InterPro"/>
</dbReference>
<dbReference type="GO" id="GO:0006805">
    <property type="term" value="P:xenobiotic metabolic process"/>
    <property type="evidence" value="ECO:0007669"/>
    <property type="project" value="TreeGrafter"/>
</dbReference>
<dbReference type="GO" id="GO:0008395">
    <property type="term" value="F:steroid hydroxylase activity"/>
    <property type="evidence" value="ECO:0007669"/>
    <property type="project" value="TreeGrafter"/>
</dbReference>
<reference evidence="17 18" key="1">
    <citation type="submission" date="2020-04" db="EMBL/GenBank/DDBJ databases">
        <authorList>
            <person name="Alioto T."/>
            <person name="Alioto T."/>
            <person name="Gomez Garrido J."/>
        </authorList>
    </citation>
    <scope>NUCLEOTIDE SEQUENCE [LARGE SCALE GENOMIC DNA]</scope>
</reference>
<comment type="cofactor">
    <cofactor evidence="1 14">
        <name>heme</name>
        <dbReference type="ChEBI" id="CHEBI:30413"/>
    </cofactor>
</comment>
<dbReference type="AlphaFoldDB" id="A0A8S1CXU4"/>
<dbReference type="PANTHER" id="PTHR24300">
    <property type="entry name" value="CYTOCHROME P450 508A4-RELATED"/>
    <property type="match status" value="1"/>
</dbReference>
<keyword evidence="16" id="KW-0732">Signal</keyword>
<dbReference type="GO" id="GO:0005789">
    <property type="term" value="C:endoplasmic reticulum membrane"/>
    <property type="evidence" value="ECO:0007669"/>
    <property type="project" value="UniProtKB-SubCell"/>
</dbReference>
<evidence type="ECO:0000313" key="17">
    <source>
        <dbReference type="EMBL" id="CAB3373588.1"/>
    </source>
</evidence>
<keyword evidence="11 14" id="KW-0408">Iron</keyword>
<dbReference type="InterPro" id="IPR050182">
    <property type="entry name" value="Cytochrome_P450_fam2"/>
</dbReference>
<comment type="caution">
    <text evidence="17">The sequence shown here is derived from an EMBL/GenBank/DDBJ whole genome shotgun (WGS) entry which is preliminary data.</text>
</comment>
<feature type="binding site" description="axial binding residue" evidence="14">
    <location>
        <position position="430"/>
    </location>
    <ligand>
        <name>heme</name>
        <dbReference type="ChEBI" id="CHEBI:30413"/>
    </ligand>
    <ligandPart>
        <name>Fe</name>
        <dbReference type="ChEBI" id="CHEBI:18248"/>
    </ligandPart>
</feature>